<organism evidence="1 2">
    <name type="scientific">Staphylococcus lugdunensis</name>
    <dbReference type="NCBI Taxonomy" id="28035"/>
    <lineage>
        <taxon>Bacteria</taxon>
        <taxon>Bacillati</taxon>
        <taxon>Bacillota</taxon>
        <taxon>Bacilli</taxon>
        <taxon>Bacillales</taxon>
        <taxon>Staphylococcaceae</taxon>
        <taxon>Staphylococcus</taxon>
    </lineage>
</organism>
<sequence length="78" mass="9247">MQSFNDIGEYDFPDKIAFNVLKRENEYSVFIIYQSDMFQYFEKISENLSSLINLLTKMERQNVFGISEDSLKVLSDLF</sequence>
<reference evidence="1 2" key="1">
    <citation type="submission" date="2019-07" db="EMBL/GenBank/DDBJ databases">
        <title>Comparative genome analysis of staphylococcus lugdunensis shows clonal complex-dependent diversity of the putative virulence factor, ess/type vii locus.</title>
        <authorList>
            <person name="Lebeurre J."/>
            <person name="Dahyot S."/>
            <person name="Diene S."/>
            <person name="Paulay A."/>
            <person name="Aubourg M."/>
            <person name="Argemi X."/>
            <person name="Giard J.-C."/>
            <person name="Tournier I."/>
            <person name="Francois P."/>
            <person name="Pestel-Caron M."/>
        </authorList>
    </citation>
    <scope>NUCLEOTIDE SEQUENCE [LARGE SCALE GENOMIC DNA]</scope>
    <source>
        <strain evidence="1 2">SL13</strain>
    </source>
</reference>
<name>A0ABX6BXL2_STALU</name>
<evidence type="ECO:0000313" key="1">
    <source>
        <dbReference type="EMBL" id="QEX39718.1"/>
    </source>
</evidence>
<evidence type="ECO:0000313" key="2">
    <source>
        <dbReference type="Proteomes" id="UP000325462"/>
    </source>
</evidence>
<gene>
    <name evidence="1" type="ORF">FO454_12690</name>
</gene>
<dbReference type="EMBL" id="CP041722">
    <property type="protein sequence ID" value="QEX39718.1"/>
    <property type="molecule type" value="Genomic_DNA"/>
</dbReference>
<keyword evidence="2" id="KW-1185">Reference proteome</keyword>
<protein>
    <submittedName>
        <fullName evidence="1">Uncharacterized protein</fullName>
    </submittedName>
</protein>
<accession>A0ABX6BXL2</accession>
<dbReference type="Proteomes" id="UP000325462">
    <property type="component" value="Chromosome"/>
</dbReference>
<proteinExistence type="predicted"/>